<name>A0A330L3I5_9BACT</name>
<feature type="region of interest" description="Disordered" evidence="1">
    <location>
        <begin position="1"/>
        <end position="42"/>
    </location>
</feature>
<evidence type="ECO:0000313" key="3">
    <source>
        <dbReference type="Proteomes" id="UP000248168"/>
    </source>
</evidence>
<dbReference type="EMBL" id="OUNR01000003">
    <property type="protein sequence ID" value="SPP64256.1"/>
    <property type="molecule type" value="Genomic_DNA"/>
</dbReference>
<keyword evidence="3" id="KW-1185">Reference proteome</keyword>
<feature type="compositionally biased region" description="Basic residues" evidence="1">
    <location>
        <begin position="1"/>
        <end position="14"/>
    </location>
</feature>
<proteinExistence type="predicted"/>
<dbReference type="Proteomes" id="UP000248168">
    <property type="component" value="Unassembled WGS sequence"/>
</dbReference>
<evidence type="ECO:0000313" key="2">
    <source>
        <dbReference type="EMBL" id="SPP64256.1"/>
    </source>
</evidence>
<organism evidence="2 3">
    <name type="scientific">Nitrospira lenta</name>
    <dbReference type="NCBI Taxonomy" id="1436998"/>
    <lineage>
        <taxon>Bacteria</taxon>
        <taxon>Pseudomonadati</taxon>
        <taxon>Nitrospirota</taxon>
        <taxon>Nitrospiria</taxon>
        <taxon>Nitrospirales</taxon>
        <taxon>Nitrospiraceae</taxon>
        <taxon>Nitrospira</taxon>
    </lineage>
</organism>
<sequence>MQGRRRVGSRRRRRGDFSPRRWAAYEDDGEQTDGQEPQGPLHDIHDDLLNRVVMMIQWSLAHYRDIIVVTHAVVPILHTPTGQKKVLRSLSVKEAGGRHCPCQARKAAVRETPLSL</sequence>
<evidence type="ECO:0000256" key="1">
    <source>
        <dbReference type="SAM" id="MobiDB-lite"/>
    </source>
</evidence>
<gene>
    <name evidence="2" type="ORF">NITLEN_110022</name>
</gene>
<reference evidence="3" key="1">
    <citation type="submission" date="2018-04" db="EMBL/GenBank/DDBJ databases">
        <authorList>
            <person name="Lucker S."/>
            <person name="Sakoula D."/>
        </authorList>
    </citation>
    <scope>NUCLEOTIDE SEQUENCE [LARGE SCALE GENOMIC DNA]</scope>
</reference>
<accession>A0A330L3I5</accession>
<protein>
    <submittedName>
        <fullName evidence="2">Uncharacterized protein</fullName>
    </submittedName>
</protein>
<dbReference type="InParanoid" id="A0A330L3I5"/>
<dbReference type="AlphaFoldDB" id="A0A330L3I5"/>